<evidence type="ECO:0000256" key="1">
    <source>
        <dbReference type="SAM" id="MobiDB-lite"/>
    </source>
</evidence>
<evidence type="ECO:0000313" key="2">
    <source>
        <dbReference type="EMBL" id="EMF09827.1"/>
    </source>
</evidence>
<evidence type="ECO:0000313" key="3">
    <source>
        <dbReference type="Proteomes" id="UP000016931"/>
    </source>
</evidence>
<feature type="region of interest" description="Disordered" evidence="1">
    <location>
        <begin position="1"/>
        <end position="35"/>
    </location>
</feature>
<gene>
    <name evidence="2" type="ORF">SEPMUDRAFT_119568</name>
</gene>
<dbReference type="RefSeq" id="XP_016757948.1">
    <property type="nucleotide sequence ID" value="XM_016901527.1"/>
</dbReference>
<accession>M3CBM3</accession>
<dbReference type="AlphaFoldDB" id="M3CBM3"/>
<dbReference type="HOGENOM" id="CLU_1705357_0_0_1"/>
<dbReference type="EMBL" id="KB456268">
    <property type="protein sequence ID" value="EMF09827.1"/>
    <property type="molecule type" value="Genomic_DNA"/>
</dbReference>
<reference evidence="2 3" key="1">
    <citation type="journal article" date="2012" name="PLoS Pathog.">
        <title>Diverse lifestyles and strategies of plant pathogenesis encoded in the genomes of eighteen Dothideomycetes fungi.</title>
        <authorList>
            <person name="Ohm R.A."/>
            <person name="Feau N."/>
            <person name="Henrissat B."/>
            <person name="Schoch C.L."/>
            <person name="Horwitz B.A."/>
            <person name="Barry K.W."/>
            <person name="Condon B.J."/>
            <person name="Copeland A.C."/>
            <person name="Dhillon B."/>
            <person name="Glaser F."/>
            <person name="Hesse C.N."/>
            <person name="Kosti I."/>
            <person name="LaButti K."/>
            <person name="Lindquist E.A."/>
            <person name="Lucas S."/>
            <person name="Salamov A.A."/>
            <person name="Bradshaw R.E."/>
            <person name="Ciuffetti L."/>
            <person name="Hamelin R.C."/>
            <person name="Kema G.H.J."/>
            <person name="Lawrence C."/>
            <person name="Scott J.A."/>
            <person name="Spatafora J.W."/>
            <person name="Turgeon B.G."/>
            <person name="de Wit P.J.G.M."/>
            <person name="Zhong S."/>
            <person name="Goodwin S.B."/>
            <person name="Grigoriev I.V."/>
        </authorList>
    </citation>
    <scope>NUCLEOTIDE SEQUENCE [LARGE SCALE GENOMIC DNA]</scope>
    <source>
        <strain evidence="2 3">SO2202</strain>
    </source>
</reference>
<dbReference type="Proteomes" id="UP000016931">
    <property type="component" value="Unassembled WGS sequence"/>
</dbReference>
<feature type="region of interest" description="Disordered" evidence="1">
    <location>
        <begin position="131"/>
        <end position="154"/>
    </location>
</feature>
<keyword evidence="3" id="KW-1185">Reference proteome</keyword>
<name>M3CBM3_SPHMS</name>
<dbReference type="GeneID" id="27898664"/>
<sequence length="154" mass="17276">MRQFPQSANRPKTQHGATSKAASPQPRLRRTHERSFAPTRRFLAIRWLDRAVPLEPLDEVDSRSDGISATQPLHGLSAGGIGVWMMDLVDAIQATSAGGRGVDDPPFQGPPQRLKARARFGKRWRVYIVNQRRGTQKPQQDFVAEMDPLNRSPQ</sequence>
<protein>
    <submittedName>
        <fullName evidence="2">Uncharacterized protein</fullName>
    </submittedName>
</protein>
<proteinExistence type="predicted"/>
<feature type="compositionally biased region" description="Polar residues" evidence="1">
    <location>
        <begin position="1"/>
        <end position="22"/>
    </location>
</feature>
<organism evidence="2 3">
    <name type="scientific">Sphaerulina musiva (strain SO2202)</name>
    <name type="common">Poplar stem canker fungus</name>
    <name type="synonym">Septoria musiva</name>
    <dbReference type="NCBI Taxonomy" id="692275"/>
    <lineage>
        <taxon>Eukaryota</taxon>
        <taxon>Fungi</taxon>
        <taxon>Dikarya</taxon>
        <taxon>Ascomycota</taxon>
        <taxon>Pezizomycotina</taxon>
        <taxon>Dothideomycetes</taxon>
        <taxon>Dothideomycetidae</taxon>
        <taxon>Mycosphaerellales</taxon>
        <taxon>Mycosphaerellaceae</taxon>
        <taxon>Sphaerulina</taxon>
    </lineage>
</organism>